<dbReference type="Gene3D" id="3.40.50.1980">
    <property type="entry name" value="Nitrogenase molybdenum iron protein domain"/>
    <property type="match status" value="2"/>
</dbReference>
<dbReference type="Pfam" id="PF01297">
    <property type="entry name" value="ZnuA"/>
    <property type="match status" value="1"/>
</dbReference>
<accession>A0A318SS86</accession>
<evidence type="ECO:0000256" key="5">
    <source>
        <dbReference type="ARBA" id="ARBA00022906"/>
    </source>
</evidence>
<protein>
    <recommendedName>
        <fullName evidence="2">High-affinity zinc uptake system protein ZnuA</fullName>
    </recommendedName>
</protein>
<gene>
    <name evidence="7" type="ORF">DFP88_102201</name>
</gene>
<keyword evidence="4 6" id="KW-0732">Signal</keyword>
<keyword evidence="8" id="KW-1185">Reference proteome</keyword>
<dbReference type="EMBL" id="QJTE01000002">
    <property type="protein sequence ID" value="PYE84402.1"/>
    <property type="molecule type" value="Genomic_DNA"/>
</dbReference>
<dbReference type="Proteomes" id="UP000248311">
    <property type="component" value="Unassembled WGS sequence"/>
</dbReference>
<dbReference type="GO" id="GO:0046872">
    <property type="term" value="F:metal ion binding"/>
    <property type="evidence" value="ECO:0007669"/>
    <property type="project" value="InterPro"/>
</dbReference>
<reference evidence="7 8" key="1">
    <citation type="submission" date="2018-06" db="EMBL/GenBank/DDBJ databases">
        <title>Genomic Encyclopedia of Type Strains, Phase III (KMG-III): the genomes of soil and plant-associated and newly described type strains.</title>
        <authorList>
            <person name="Whitman W."/>
        </authorList>
    </citation>
    <scope>NUCLEOTIDE SEQUENCE [LARGE SCALE GENOMIC DNA]</scope>
    <source>
        <strain evidence="7 8">CECT 9025</strain>
    </source>
</reference>
<evidence type="ECO:0000313" key="8">
    <source>
        <dbReference type="Proteomes" id="UP000248311"/>
    </source>
</evidence>
<dbReference type="PANTHER" id="PTHR42953">
    <property type="entry name" value="HIGH-AFFINITY ZINC UPTAKE SYSTEM PROTEIN ZNUA-RELATED"/>
    <property type="match status" value="1"/>
</dbReference>
<dbReference type="GO" id="GO:0006829">
    <property type="term" value="P:zinc ion transport"/>
    <property type="evidence" value="ECO:0007669"/>
    <property type="project" value="UniProtKB-KW"/>
</dbReference>
<evidence type="ECO:0000256" key="6">
    <source>
        <dbReference type="SAM" id="SignalP"/>
    </source>
</evidence>
<evidence type="ECO:0000313" key="7">
    <source>
        <dbReference type="EMBL" id="PYE84402.1"/>
    </source>
</evidence>
<feature type="signal peptide" evidence="6">
    <location>
        <begin position="1"/>
        <end position="23"/>
    </location>
</feature>
<feature type="chain" id="PRO_5016435286" description="High-affinity zinc uptake system protein ZnuA" evidence="6">
    <location>
        <begin position="24"/>
        <end position="310"/>
    </location>
</feature>
<keyword evidence="5" id="KW-0862">Zinc</keyword>
<name>A0A318SS86_9RHOB</name>
<evidence type="ECO:0000256" key="1">
    <source>
        <dbReference type="ARBA" id="ARBA00011028"/>
    </source>
</evidence>
<dbReference type="SUPFAM" id="SSF53807">
    <property type="entry name" value="Helical backbone' metal receptor"/>
    <property type="match status" value="1"/>
</dbReference>
<evidence type="ECO:0000256" key="2">
    <source>
        <dbReference type="ARBA" id="ARBA00015915"/>
    </source>
</evidence>
<keyword evidence="5" id="KW-0406">Ion transport</keyword>
<keyword evidence="5" id="KW-0864">Zinc transport</keyword>
<comment type="similarity">
    <text evidence="1">Belongs to the bacterial solute-binding protein 9 family.</text>
</comment>
<dbReference type="PANTHER" id="PTHR42953:SF3">
    <property type="entry name" value="HIGH-AFFINITY ZINC UPTAKE SYSTEM PROTEIN ZNUA"/>
    <property type="match status" value="1"/>
</dbReference>
<proteinExistence type="inferred from homology"/>
<dbReference type="OrthoDB" id="7346865at2"/>
<evidence type="ECO:0000256" key="4">
    <source>
        <dbReference type="ARBA" id="ARBA00022729"/>
    </source>
</evidence>
<dbReference type="InterPro" id="IPR006127">
    <property type="entry name" value="ZnuA-like"/>
</dbReference>
<dbReference type="InterPro" id="IPR050492">
    <property type="entry name" value="Bact_metal-bind_prot9"/>
</dbReference>
<dbReference type="AlphaFoldDB" id="A0A318SS86"/>
<organism evidence="7 8">
    <name type="scientific">Pseudoroseicyclus aestuarii</name>
    <dbReference type="NCBI Taxonomy" id="1795041"/>
    <lineage>
        <taxon>Bacteria</taxon>
        <taxon>Pseudomonadati</taxon>
        <taxon>Pseudomonadota</taxon>
        <taxon>Alphaproteobacteria</taxon>
        <taxon>Rhodobacterales</taxon>
        <taxon>Paracoccaceae</taxon>
        <taxon>Pseudoroseicyclus</taxon>
    </lineage>
</organism>
<keyword evidence="3" id="KW-0813">Transport</keyword>
<dbReference type="RefSeq" id="WP_110813504.1">
    <property type="nucleotide sequence ID" value="NZ_QJTE01000002.1"/>
</dbReference>
<sequence length="310" mass="33086">MSNIPARLIAFVAACLACGAAAAEVPRVVTDVAPVQSLVARAMEGLGEPAMLVQPGTSPHSYTLRPSDAQALQQADLVVWIGPTLTPWLARPIASLAEQAEILPLLEQEGTIRLPLRAQEDFLAQDQGEEPAGHDHGTFDPHAWLDPENGKRWLTVIAEALQRLDPENAETYAANAEAGRAEIDAATAETAQALQPVRGLRYIVFHDAFHYFEDRFDMPAAGAVALSDATDPGPARLQALKQEVADLDVTCALAEPQFDPGLLESVIEGSGARIRLIDPLASRIEPGPDLYPQMLRSLGAELAACAEEGA</sequence>
<comment type="caution">
    <text evidence="7">The sequence shown here is derived from an EMBL/GenBank/DDBJ whole genome shotgun (WGS) entry which is preliminary data.</text>
</comment>
<evidence type="ECO:0000256" key="3">
    <source>
        <dbReference type="ARBA" id="ARBA00022448"/>
    </source>
</evidence>